<sequence length="286" mass="33691">MATSAEEFREILNAEMMVDMSKLMMSARYGVPPEIRAEVWKYLLGVASADKSMEMTAKKVKWEEYRAIRKENAEVMKPLRGEARRYKRARGAFFKSRAEDLEQHLENVVLAYLNQHHGTRYASHLVHICGVFAYLMNTETEMYFGFERLLNQLVEHFAVHDLNERMAHFLMLFRSLLPDLYNHFEEEEVSLHSWMLPWIQFLLAKELSMPCLMRLWDTYFSAPDGLGLHVYVLLAILSYCKDSLEELEQSEILSMLLRLPHLDMDQIISHAYRIRYEVQARALTEI</sequence>
<dbReference type="PANTHER" id="PTHR22957:SF268">
    <property type="entry name" value="ANKYRIN REPEAT-CONTAINING PROTEIN"/>
    <property type="match status" value="1"/>
</dbReference>
<dbReference type="AlphaFoldDB" id="A0A4V1IUX5"/>
<dbReference type="Proteomes" id="UP000274922">
    <property type="component" value="Unassembled WGS sequence"/>
</dbReference>
<dbReference type="EMBL" id="ML014152">
    <property type="protein sequence ID" value="RKP02079.1"/>
    <property type="molecule type" value="Genomic_DNA"/>
</dbReference>
<dbReference type="OrthoDB" id="27140at2759"/>
<evidence type="ECO:0000313" key="2">
    <source>
        <dbReference type="EMBL" id="RKP02079.1"/>
    </source>
</evidence>
<reference evidence="3" key="1">
    <citation type="journal article" date="2018" name="Nat. Microbiol.">
        <title>Leveraging single-cell genomics to expand the fungal tree of life.</title>
        <authorList>
            <person name="Ahrendt S.R."/>
            <person name="Quandt C.A."/>
            <person name="Ciobanu D."/>
            <person name="Clum A."/>
            <person name="Salamov A."/>
            <person name="Andreopoulos B."/>
            <person name="Cheng J.F."/>
            <person name="Woyke T."/>
            <person name="Pelin A."/>
            <person name="Henrissat B."/>
            <person name="Reynolds N.K."/>
            <person name="Benny G.L."/>
            <person name="Smith M.E."/>
            <person name="James T.Y."/>
            <person name="Grigoriev I.V."/>
        </authorList>
    </citation>
    <scope>NUCLEOTIDE SEQUENCE [LARGE SCALE GENOMIC DNA]</scope>
    <source>
        <strain evidence="3">ATCC 52028</strain>
    </source>
</reference>
<keyword evidence="3" id="KW-1185">Reference proteome</keyword>
<accession>A0A4V1IUX5</accession>
<dbReference type="SMART" id="SM00164">
    <property type="entry name" value="TBC"/>
    <property type="match status" value="1"/>
</dbReference>
<feature type="domain" description="Rab-GAP TBC" evidence="1">
    <location>
        <begin position="30"/>
        <end position="223"/>
    </location>
</feature>
<evidence type="ECO:0000259" key="1">
    <source>
        <dbReference type="PROSITE" id="PS50086"/>
    </source>
</evidence>
<dbReference type="PROSITE" id="PS50086">
    <property type="entry name" value="TBC_RABGAP"/>
    <property type="match status" value="1"/>
</dbReference>
<dbReference type="STRING" id="1555241.A0A4V1IUX5"/>
<dbReference type="Gene3D" id="1.10.10.750">
    <property type="entry name" value="Ypt/Rab-GAP domain of gyp1p, domain 1"/>
    <property type="match status" value="1"/>
</dbReference>
<dbReference type="Gene3D" id="1.10.472.80">
    <property type="entry name" value="Ypt/Rab-GAP domain of gyp1p, domain 3"/>
    <property type="match status" value="1"/>
</dbReference>
<dbReference type="SUPFAM" id="SSF47923">
    <property type="entry name" value="Ypt/Rab-GAP domain of gyp1p"/>
    <property type="match status" value="2"/>
</dbReference>
<gene>
    <name evidence="2" type="ORF">CXG81DRAFT_29592</name>
</gene>
<dbReference type="GO" id="GO:0005096">
    <property type="term" value="F:GTPase activator activity"/>
    <property type="evidence" value="ECO:0007669"/>
    <property type="project" value="TreeGrafter"/>
</dbReference>
<dbReference type="InterPro" id="IPR035969">
    <property type="entry name" value="Rab-GAP_TBC_sf"/>
</dbReference>
<name>A0A4V1IUX5_9FUNG</name>
<dbReference type="PANTHER" id="PTHR22957">
    <property type="entry name" value="TBC1 DOMAIN FAMILY MEMBER GTPASE-ACTIVATING PROTEIN"/>
    <property type="match status" value="1"/>
</dbReference>
<proteinExistence type="predicted"/>
<evidence type="ECO:0000313" key="3">
    <source>
        <dbReference type="Proteomes" id="UP000274922"/>
    </source>
</evidence>
<protein>
    <recommendedName>
        <fullName evidence="1">Rab-GAP TBC domain-containing protein</fullName>
    </recommendedName>
</protein>
<dbReference type="Pfam" id="PF00566">
    <property type="entry name" value="RabGAP-TBC"/>
    <property type="match status" value="1"/>
</dbReference>
<organism evidence="2 3">
    <name type="scientific">Caulochytrium protostelioides</name>
    <dbReference type="NCBI Taxonomy" id="1555241"/>
    <lineage>
        <taxon>Eukaryota</taxon>
        <taxon>Fungi</taxon>
        <taxon>Fungi incertae sedis</taxon>
        <taxon>Chytridiomycota</taxon>
        <taxon>Chytridiomycota incertae sedis</taxon>
        <taxon>Chytridiomycetes</taxon>
        <taxon>Caulochytriales</taxon>
        <taxon>Caulochytriaceae</taxon>
        <taxon>Caulochytrium</taxon>
    </lineage>
</organism>
<dbReference type="InterPro" id="IPR000195">
    <property type="entry name" value="Rab-GAP-TBC_dom"/>
</dbReference>